<evidence type="ECO:0000256" key="1">
    <source>
        <dbReference type="ARBA" id="ARBA00005417"/>
    </source>
</evidence>
<dbReference type="RefSeq" id="WP_047222767.1">
    <property type="nucleotide sequence ID" value="NZ_JWIO01000013.1"/>
</dbReference>
<evidence type="ECO:0000313" key="6">
    <source>
        <dbReference type="EMBL" id="KLL11670.1"/>
    </source>
</evidence>
<dbReference type="InterPro" id="IPR013563">
    <property type="entry name" value="Oligopep_ABC_C"/>
</dbReference>
<dbReference type="PROSITE" id="PS50893">
    <property type="entry name" value="ABC_TRANSPORTER_2"/>
    <property type="match status" value="2"/>
</dbReference>
<evidence type="ECO:0000256" key="4">
    <source>
        <dbReference type="ARBA" id="ARBA00022840"/>
    </source>
</evidence>
<evidence type="ECO:0000259" key="5">
    <source>
        <dbReference type="PROSITE" id="PS50893"/>
    </source>
</evidence>
<evidence type="ECO:0000256" key="3">
    <source>
        <dbReference type="ARBA" id="ARBA00022741"/>
    </source>
</evidence>
<dbReference type="NCBIfam" id="NF008453">
    <property type="entry name" value="PRK11308.1"/>
    <property type="match status" value="2"/>
</dbReference>
<dbReference type="SMART" id="SM00382">
    <property type="entry name" value="AAA"/>
    <property type="match status" value="2"/>
</dbReference>
<dbReference type="Proteomes" id="UP000035425">
    <property type="component" value="Unassembled WGS sequence"/>
</dbReference>
<organism evidence="6 7">
    <name type="scientific">Protofrankia coriariae</name>
    <dbReference type="NCBI Taxonomy" id="1562887"/>
    <lineage>
        <taxon>Bacteria</taxon>
        <taxon>Bacillati</taxon>
        <taxon>Actinomycetota</taxon>
        <taxon>Actinomycetes</taxon>
        <taxon>Frankiales</taxon>
        <taxon>Frankiaceae</taxon>
        <taxon>Protofrankia</taxon>
    </lineage>
</organism>
<dbReference type="SUPFAM" id="SSF52540">
    <property type="entry name" value="P-loop containing nucleoside triphosphate hydrolases"/>
    <property type="match status" value="2"/>
</dbReference>
<dbReference type="PANTHER" id="PTHR43776:SF7">
    <property type="entry name" value="D,D-DIPEPTIDE TRANSPORT ATP-BINDING PROTEIN DDPF-RELATED"/>
    <property type="match status" value="1"/>
</dbReference>
<proteinExistence type="inferred from homology"/>
<dbReference type="InterPro" id="IPR003439">
    <property type="entry name" value="ABC_transporter-like_ATP-bd"/>
</dbReference>
<sequence length="534" mass="57542">MSLIEVDGLTVGFGRQAEPVVRGVSFHVEPGECLAVVGESGSGKSVTVRALLGLAGPRAVVSAKRLRLDGQDATAFSRRQWQAVRGRVVGMVLQDAMVSLDPMRRVGSEIGEPLKLHTGHRRQARAERVAELLREVGVPDPRARRGQYPHQLSGGLRQRALIASALAAGPKALIADEPTTALDVIVQEQILRLLGRIKDSGVGLLMISHDLAVVARLADRVAVMHDGAIVETGATARVLDSPAHPYTRLLIDAVPDRRTRRRPGRRARGAPVLQIDAISKTYPKSPGMAVDAVSLSLREGETLGLVGESGSGKSTVARIATGLLTPDDGQVLFDGAPWSALAERERRPRRGLIQIIHQNPQAAFDPRFTVRRIIGEAMPGVARGRREERTIELLGTVDLDPRIADRRPHELSGGQRQRVAIARALAARPKVLVCDEPVSALDVSVQAQVLDLLERLQRDTGAALLLITHDLGVVERTSDRLAVMKDGRVVEEGATEAVFDHPEHPYTRALLAAVPSLDVSARSAAGEESRPLSR</sequence>
<dbReference type="InterPro" id="IPR027417">
    <property type="entry name" value="P-loop_NTPase"/>
</dbReference>
<name>A0ABR5F4Q9_9ACTN</name>
<evidence type="ECO:0000256" key="2">
    <source>
        <dbReference type="ARBA" id="ARBA00022448"/>
    </source>
</evidence>
<feature type="domain" description="ABC transporter" evidence="5">
    <location>
        <begin position="273"/>
        <end position="511"/>
    </location>
</feature>
<dbReference type="Pfam" id="PF00005">
    <property type="entry name" value="ABC_tran"/>
    <property type="match status" value="2"/>
</dbReference>
<accession>A0ABR5F4Q9</accession>
<dbReference type="NCBIfam" id="NF007739">
    <property type="entry name" value="PRK10419.1"/>
    <property type="match status" value="2"/>
</dbReference>
<keyword evidence="3" id="KW-0547">Nucleotide-binding</keyword>
<dbReference type="EMBL" id="JWIO01000013">
    <property type="protein sequence ID" value="KLL11670.1"/>
    <property type="molecule type" value="Genomic_DNA"/>
</dbReference>
<dbReference type="InterPro" id="IPR017871">
    <property type="entry name" value="ABC_transporter-like_CS"/>
</dbReference>
<keyword evidence="4 6" id="KW-0067">ATP-binding</keyword>
<dbReference type="GO" id="GO:0005524">
    <property type="term" value="F:ATP binding"/>
    <property type="evidence" value="ECO:0007669"/>
    <property type="project" value="UniProtKB-KW"/>
</dbReference>
<dbReference type="Gene3D" id="3.40.50.300">
    <property type="entry name" value="P-loop containing nucleotide triphosphate hydrolases"/>
    <property type="match status" value="2"/>
</dbReference>
<dbReference type="Pfam" id="PF08352">
    <property type="entry name" value="oligo_HPY"/>
    <property type="match status" value="2"/>
</dbReference>
<dbReference type="InterPro" id="IPR003593">
    <property type="entry name" value="AAA+_ATPase"/>
</dbReference>
<comment type="similarity">
    <text evidence="1">Belongs to the ABC transporter superfamily.</text>
</comment>
<dbReference type="PANTHER" id="PTHR43776">
    <property type="entry name" value="TRANSPORT ATP-BINDING PROTEIN"/>
    <property type="match status" value="1"/>
</dbReference>
<keyword evidence="2" id="KW-0813">Transport</keyword>
<dbReference type="PROSITE" id="PS00211">
    <property type="entry name" value="ABC_TRANSPORTER_1"/>
    <property type="match status" value="1"/>
</dbReference>
<keyword evidence="7" id="KW-1185">Reference proteome</keyword>
<comment type="caution">
    <text evidence="6">The sequence shown here is derived from an EMBL/GenBank/DDBJ whole genome shotgun (WGS) entry which is preliminary data.</text>
</comment>
<evidence type="ECO:0000313" key="7">
    <source>
        <dbReference type="Proteomes" id="UP000035425"/>
    </source>
</evidence>
<gene>
    <name evidence="6" type="ORF">FrCorBMG51_09925</name>
</gene>
<feature type="domain" description="ABC transporter" evidence="5">
    <location>
        <begin position="4"/>
        <end position="251"/>
    </location>
</feature>
<dbReference type="InterPro" id="IPR050319">
    <property type="entry name" value="ABC_transp_ATP-bind"/>
</dbReference>
<reference evidence="6 7" key="1">
    <citation type="submission" date="2014-12" db="EMBL/GenBank/DDBJ databases">
        <title>Frankia sp. BMG5.1 draft genome.</title>
        <authorList>
            <person name="Gtari M."/>
            <person name="Ghodhbane-Gtari F."/>
            <person name="Nouioui I."/>
            <person name="Ktari A."/>
            <person name="Hezbri K."/>
            <person name="Mimouni W."/>
            <person name="Sbissi I."/>
            <person name="Ayari A."/>
            <person name="Yamanaka T."/>
            <person name="Normand P."/>
            <person name="Tisa L.S."/>
            <person name="Boudabous A."/>
        </authorList>
    </citation>
    <scope>NUCLEOTIDE SEQUENCE [LARGE SCALE GENOMIC DNA]</scope>
    <source>
        <strain evidence="6 7">BMG5.1</strain>
    </source>
</reference>
<dbReference type="CDD" id="cd03257">
    <property type="entry name" value="ABC_NikE_OppD_transporters"/>
    <property type="match status" value="2"/>
</dbReference>
<protein>
    <submittedName>
        <fullName evidence="6">ABC transporter ATP-binding protein</fullName>
    </submittedName>
</protein>